<accession>A0A1I7XXJ8</accession>
<proteinExistence type="predicted"/>
<dbReference type="Proteomes" id="UP000095287">
    <property type="component" value="Unplaced"/>
</dbReference>
<keyword evidence="2" id="KW-1185">Reference proteome</keyword>
<name>A0A1I7XXJ8_9BILA</name>
<dbReference type="WBParaSite" id="L893_g10610.t1">
    <property type="protein sequence ID" value="L893_g10610.t1"/>
    <property type="gene ID" value="L893_g10610"/>
</dbReference>
<evidence type="ECO:0000256" key="1">
    <source>
        <dbReference type="SAM" id="MobiDB-lite"/>
    </source>
</evidence>
<feature type="region of interest" description="Disordered" evidence="1">
    <location>
        <begin position="77"/>
        <end position="96"/>
    </location>
</feature>
<sequence length="96" mass="10981">MFCDVPCSVAPFFTSLSSSSLIPLPFHVPPPHRCPLERDRIKQRRRCRRSAEAAVFRFTLLPFRCYVCGAGTSATPIDRRRLRNPDRRREESSSSG</sequence>
<evidence type="ECO:0000313" key="3">
    <source>
        <dbReference type="WBParaSite" id="L893_g10610.t1"/>
    </source>
</evidence>
<reference evidence="3" key="1">
    <citation type="submission" date="2016-11" db="UniProtKB">
        <authorList>
            <consortium name="WormBaseParasite"/>
        </authorList>
    </citation>
    <scope>IDENTIFICATION</scope>
</reference>
<dbReference type="AlphaFoldDB" id="A0A1I7XXJ8"/>
<organism evidence="2 3">
    <name type="scientific">Steinernema glaseri</name>
    <dbReference type="NCBI Taxonomy" id="37863"/>
    <lineage>
        <taxon>Eukaryota</taxon>
        <taxon>Metazoa</taxon>
        <taxon>Ecdysozoa</taxon>
        <taxon>Nematoda</taxon>
        <taxon>Chromadorea</taxon>
        <taxon>Rhabditida</taxon>
        <taxon>Tylenchina</taxon>
        <taxon>Panagrolaimomorpha</taxon>
        <taxon>Strongyloidoidea</taxon>
        <taxon>Steinernematidae</taxon>
        <taxon>Steinernema</taxon>
    </lineage>
</organism>
<protein>
    <submittedName>
        <fullName evidence="3">Secreted protein</fullName>
    </submittedName>
</protein>
<evidence type="ECO:0000313" key="2">
    <source>
        <dbReference type="Proteomes" id="UP000095287"/>
    </source>
</evidence>